<sequence length="472" mass="56291">MDILNSKQFSENQKKQKVNLFWFRRDLRLFDNVGLYHALKESIPVVPLFIFDKDILNELEDKKDCRVEFIHNYLSQMQDNLRKHGSTMVVKHSNAESAFKSLMEEFDISCVFTNRDYEPYAKKRDQQIKEILNSKGIGFKDFKDQVIFEAKEVHQDDGSAFKVYTPFSKKWISLLSEPDYQSYKSESLMNNYWKSQVEVPFPTLEQIGFQKTGIEFPPSQLDEELVKNYDKTRDYPHIKTSLMSVHLRFGTVSIRELVRKAVLLNQKYLDELCWREFFMMMIDQFPLFATENFKKAYNKVEWRNNPEEFKAWCEGKTGYPLLDAGMRQLNKTGYLPNKLRMIAASFLTKNLLIDWRWGERYFAQKLIDYDLAANVGGWQWVNGSGTDQAPYIRVLDPVMQQKKYDPDFKYVKTWVEDFNEDTYPKRIVNYEESRQRALDAFSIVFKKNQIKQHQQQIKEKKANYQHYYKNKK</sequence>
<dbReference type="RefSeq" id="XP_001015321.1">
    <property type="nucleotide sequence ID" value="XM_001015321.1"/>
</dbReference>
<dbReference type="InterPro" id="IPR018394">
    <property type="entry name" value="DNA_photolyase_1_CS_C"/>
</dbReference>
<keyword evidence="4" id="KW-0157">Chromophore</keyword>
<dbReference type="PRINTS" id="PR00147">
    <property type="entry name" value="DNAPHOTLYASE"/>
</dbReference>
<dbReference type="Gene3D" id="1.25.40.80">
    <property type="match status" value="1"/>
</dbReference>
<dbReference type="Pfam" id="PF03441">
    <property type="entry name" value="FAD_binding_7"/>
    <property type="match status" value="1"/>
</dbReference>
<dbReference type="Gene3D" id="1.10.579.10">
    <property type="entry name" value="DNA Cyclobutane Dipyrimidine Photolyase, subunit A, domain 3"/>
    <property type="match status" value="1"/>
</dbReference>
<dbReference type="OMA" id="EFFYRIM"/>
<dbReference type="SUPFAM" id="SSF48173">
    <property type="entry name" value="Cryptochrome/photolyase FAD-binding domain"/>
    <property type="match status" value="1"/>
</dbReference>
<feature type="site" description="Electron transfer via tryptophanyl radical" evidence="6">
    <location>
        <position position="355"/>
    </location>
</feature>
<keyword evidence="10" id="KW-1185">Reference proteome</keyword>
<dbReference type="GO" id="GO:0006139">
    <property type="term" value="P:nucleobase-containing compound metabolic process"/>
    <property type="evidence" value="ECO:0007669"/>
    <property type="project" value="UniProtKB-ARBA"/>
</dbReference>
<accession>Q23F29</accession>
<feature type="domain" description="Photolyase/cryptochrome alpha/beta" evidence="8">
    <location>
        <begin position="17"/>
        <end position="147"/>
    </location>
</feature>
<dbReference type="GO" id="GO:0071949">
    <property type="term" value="F:FAD binding"/>
    <property type="evidence" value="ECO:0007669"/>
    <property type="project" value="TreeGrafter"/>
</dbReference>
<keyword evidence="3 5" id="KW-0274">FAD</keyword>
<feature type="site" description="Electron transfer via tryptophanyl radical" evidence="6">
    <location>
        <position position="378"/>
    </location>
</feature>
<dbReference type="InterPro" id="IPR005101">
    <property type="entry name" value="Cryptochr/Photolyase_FAD-bd"/>
</dbReference>
<dbReference type="InterPro" id="IPR036155">
    <property type="entry name" value="Crypto/Photolyase_N_sf"/>
</dbReference>
<dbReference type="PROSITE" id="PS51645">
    <property type="entry name" value="PHR_CRY_ALPHA_BETA"/>
    <property type="match status" value="1"/>
</dbReference>
<dbReference type="PROSITE" id="PS00394">
    <property type="entry name" value="DNA_PHOTOLYASES_1_1"/>
    <property type="match status" value="1"/>
</dbReference>
<organism evidence="9 10">
    <name type="scientific">Tetrahymena thermophila (strain SB210)</name>
    <dbReference type="NCBI Taxonomy" id="312017"/>
    <lineage>
        <taxon>Eukaryota</taxon>
        <taxon>Sar</taxon>
        <taxon>Alveolata</taxon>
        <taxon>Ciliophora</taxon>
        <taxon>Intramacronucleata</taxon>
        <taxon>Oligohymenophorea</taxon>
        <taxon>Hymenostomatida</taxon>
        <taxon>Tetrahymenina</taxon>
        <taxon>Tetrahymenidae</taxon>
        <taxon>Tetrahymena</taxon>
    </lineage>
</organism>
<evidence type="ECO:0000256" key="3">
    <source>
        <dbReference type="ARBA" id="ARBA00022827"/>
    </source>
</evidence>
<dbReference type="STRING" id="312017.Q23F29"/>
<comment type="cofactor">
    <cofactor evidence="5">
        <name>FAD</name>
        <dbReference type="ChEBI" id="CHEBI:57692"/>
    </cofactor>
    <text evidence="5">Binds 1 FAD per subunit.</text>
</comment>
<dbReference type="InterPro" id="IPR036134">
    <property type="entry name" value="Crypto/Photolyase_FAD-like_sf"/>
</dbReference>
<dbReference type="eggNOG" id="KOG0133">
    <property type="taxonomic scope" value="Eukaryota"/>
</dbReference>
<dbReference type="InterPro" id="IPR014729">
    <property type="entry name" value="Rossmann-like_a/b/a_fold"/>
</dbReference>
<dbReference type="HOGENOM" id="CLU_010348_2_2_1"/>
<evidence type="ECO:0000256" key="6">
    <source>
        <dbReference type="PIRSR" id="PIRSR602081-2"/>
    </source>
</evidence>
<evidence type="ECO:0000256" key="7">
    <source>
        <dbReference type="SAM" id="Coils"/>
    </source>
</evidence>
<evidence type="ECO:0000313" key="10">
    <source>
        <dbReference type="Proteomes" id="UP000009168"/>
    </source>
</evidence>
<dbReference type="SUPFAM" id="SSF52425">
    <property type="entry name" value="Cryptochrome/photolyase, N-terminal domain"/>
    <property type="match status" value="1"/>
</dbReference>
<protein>
    <submittedName>
        <fullName evidence="9">DNA photolyase FAD-binding domain protein</fullName>
    </submittedName>
</protein>
<dbReference type="Gene3D" id="3.40.50.620">
    <property type="entry name" value="HUPs"/>
    <property type="match status" value="1"/>
</dbReference>
<proteinExistence type="inferred from homology"/>
<feature type="binding site" evidence="5">
    <location>
        <begin position="368"/>
        <end position="370"/>
    </location>
    <ligand>
        <name>FAD</name>
        <dbReference type="ChEBI" id="CHEBI:57692"/>
    </ligand>
</feature>
<evidence type="ECO:0000256" key="1">
    <source>
        <dbReference type="ARBA" id="ARBA00005862"/>
    </source>
</evidence>
<dbReference type="OrthoDB" id="309753at2759"/>
<keyword evidence="2 5" id="KW-0285">Flavoprotein</keyword>
<feature type="binding site" evidence="5">
    <location>
        <begin position="271"/>
        <end position="278"/>
    </location>
    <ligand>
        <name>FAD</name>
        <dbReference type="ChEBI" id="CHEBI:57692"/>
    </ligand>
</feature>
<dbReference type="GO" id="GO:0003904">
    <property type="term" value="F:deoxyribodipyrimidine photo-lyase activity"/>
    <property type="evidence" value="ECO:0007669"/>
    <property type="project" value="TreeGrafter"/>
</dbReference>
<reference evidence="10" key="1">
    <citation type="journal article" date="2006" name="PLoS Biol.">
        <title>Macronuclear genome sequence of the ciliate Tetrahymena thermophila, a model eukaryote.</title>
        <authorList>
            <person name="Eisen J.A."/>
            <person name="Coyne R.S."/>
            <person name="Wu M."/>
            <person name="Wu D."/>
            <person name="Thiagarajan M."/>
            <person name="Wortman J.R."/>
            <person name="Badger J.H."/>
            <person name="Ren Q."/>
            <person name="Amedeo P."/>
            <person name="Jones K.M."/>
            <person name="Tallon L.J."/>
            <person name="Delcher A.L."/>
            <person name="Salzberg S.L."/>
            <person name="Silva J.C."/>
            <person name="Haas B.J."/>
            <person name="Majoros W.H."/>
            <person name="Farzad M."/>
            <person name="Carlton J.M."/>
            <person name="Smith R.K. Jr."/>
            <person name="Garg J."/>
            <person name="Pearlman R.E."/>
            <person name="Karrer K.M."/>
            <person name="Sun L."/>
            <person name="Manning G."/>
            <person name="Elde N.C."/>
            <person name="Turkewitz A.P."/>
            <person name="Asai D.J."/>
            <person name="Wilkes D.E."/>
            <person name="Wang Y."/>
            <person name="Cai H."/>
            <person name="Collins K."/>
            <person name="Stewart B.A."/>
            <person name="Lee S.R."/>
            <person name="Wilamowska K."/>
            <person name="Weinberg Z."/>
            <person name="Ruzzo W.L."/>
            <person name="Wloga D."/>
            <person name="Gaertig J."/>
            <person name="Frankel J."/>
            <person name="Tsao C.-C."/>
            <person name="Gorovsky M.A."/>
            <person name="Keeling P.J."/>
            <person name="Waller R.F."/>
            <person name="Patron N.J."/>
            <person name="Cherry J.M."/>
            <person name="Stover N.A."/>
            <person name="Krieger C.J."/>
            <person name="del Toro C."/>
            <person name="Ryder H.F."/>
            <person name="Williamson S.C."/>
            <person name="Barbeau R.A."/>
            <person name="Hamilton E.P."/>
            <person name="Orias E."/>
        </authorList>
    </citation>
    <scope>NUCLEOTIDE SEQUENCE [LARGE SCALE GENOMIC DNA]</scope>
    <source>
        <strain evidence="10">SB210</strain>
    </source>
</reference>
<dbReference type="AlphaFoldDB" id="Q23F29"/>
<evidence type="ECO:0000256" key="4">
    <source>
        <dbReference type="ARBA" id="ARBA00022991"/>
    </source>
</evidence>
<name>Q23F29_TETTS</name>
<keyword evidence="7" id="KW-0175">Coiled coil</keyword>
<evidence type="ECO:0000259" key="8">
    <source>
        <dbReference type="PROSITE" id="PS51645"/>
    </source>
</evidence>
<dbReference type="KEGG" id="tet:TTHERM_00640040"/>
<dbReference type="PANTHER" id="PTHR11455:SF9">
    <property type="entry name" value="CRYPTOCHROME CIRCADIAN CLOCK 5 ISOFORM X1"/>
    <property type="match status" value="1"/>
</dbReference>
<dbReference type="PANTHER" id="PTHR11455">
    <property type="entry name" value="CRYPTOCHROME"/>
    <property type="match status" value="1"/>
</dbReference>
<dbReference type="EMBL" id="GG662707">
    <property type="protein sequence ID" value="EAR95076.1"/>
    <property type="molecule type" value="Genomic_DNA"/>
</dbReference>
<dbReference type="InterPro" id="IPR002081">
    <property type="entry name" value="Cryptochrome/DNA_photolyase_1"/>
</dbReference>
<dbReference type="GO" id="GO:0003677">
    <property type="term" value="F:DNA binding"/>
    <property type="evidence" value="ECO:0007669"/>
    <property type="project" value="TreeGrafter"/>
</dbReference>
<dbReference type="GeneID" id="7831635"/>
<comment type="similarity">
    <text evidence="1">Belongs to the DNA photolyase class-1 family.</text>
</comment>
<feature type="site" description="Electron transfer via tryptophanyl radical" evidence="6">
    <location>
        <position position="302"/>
    </location>
</feature>
<feature type="binding site" evidence="5">
    <location>
        <begin position="240"/>
        <end position="244"/>
    </location>
    <ligand>
        <name>FAD</name>
        <dbReference type="ChEBI" id="CHEBI:57692"/>
    </ligand>
</feature>
<evidence type="ECO:0000256" key="5">
    <source>
        <dbReference type="PIRSR" id="PIRSR602081-1"/>
    </source>
</evidence>
<gene>
    <name evidence="9" type="ORF">TTHERM_00640040</name>
</gene>
<dbReference type="GO" id="GO:0006950">
    <property type="term" value="P:response to stress"/>
    <property type="evidence" value="ECO:0007669"/>
    <property type="project" value="UniProtKB-ARBA"/>
</dbReference>
<dbReference type="InParanoid" id="Q23F29"/>
<evidence type="ECO:0000256" key="2">
    <source>
        <dbReference type="ARBA" id="ARBA00022630"/>
    </source>
</evidence>
<dbReference type="Proteomes" id="UP000009168">
    <property type="component" value="Unassembled WGS sequence"/>
</dbReference>
<dbReference type="Pfam" id="PF00875">
    <property type="entry name" value="DNA_photolyase"/>
    <property type="match status" value="1"/>
</dbReference>
<feature type="coiled-coil region" evidence="7">
    <location>
        <begin position="443"/>
        <end position="470"/>
    </location>
</feature>
<feature type="binding site" evidence="5">
    <location>
        <position position="229"/>
    </location>
    <ligand>
        <name>FAD</name>
        <dbReference type="ChEBI" id="CHEBI:57692"/>
    </ligand>
</feature>
<feature type="binding site" evidence="5">
    <location>
        <position position="268"/>
    </location>
    <ligand>
        <name>FAD</name>
        <dbReference type="ChEBI" id="CHEBI:57692"/>
    </ligand>
</feature>
<dbReference type="InterPro" id="IPR006050">
    <property type="entry name" value="DNA_photolyase_N"/>
</dbReference>
<evidence type="ECO:0000313" key="9">
    <source>
        <dbReference type="EMBL" id="EAR95076.1"/>
    </source>
</evidence>